<accession>A0A368YSC7</accession>
<comment type="caution">
    <text evidence="2">The sequence shown here is derived from an EMBL/GenBank/DDBJ whole genome shotgun (WGS) entry which is preliminary data.</text>
</comment>
<keyword evidence="1" id="KW-1133">Transmembrane helix</keyword>
<keyword evidence="3" id="KW-1185">Reference proteome</keyword>
<dbReference type="AlphaFoldDB" id="A0A368YSC7"/>
<feature type="transmembrane region" description="Helical" evidence="1">
    <location>
        <begin position="12"/>
        <end position="30"/>
    </location>
</feature>
<keyword evidence="1" id="KW-0812">Transmembrane</keyword>
<protein>
    <submittedName>
        <fullName evidence="2">Uncharacterized protein</fullName>
    </submittedName>
</protein>
<evidence type="ECO:0000313" key="3">
    <source>
        <dbReference type="Proteomes" id="UP000253324"/>
    </source>
</evidence>
<dbReference type="EMBL" id="QPJM01000009">
    <property type="protein sequence ID" value="RCW81827.1"/>
    <property type="molecule type" value="Genomic_DNA"/>
</dbReference>
<keyword evidence="1" id="KW-0472">Membrane</keyword>
<evidence type="ECO:0000256" key="1">
    <source>
        <dbReference type="SAM" id="Phobius"/>
    </source>
</evidence>
<sequence length="46" mass="5050">MNKERAITMIETGNTAFGIVFVVVMGIALFDRGLTMAWAAVVGWFN</sequence>
<gene>
    <name evidence="2" type="ORF">C7476_1098</name>
</gene>
<proteinExistence type="predicted"/>
<organism evidence="2 3">
    <name type="scientific">Phyllobacterium bourgognense</name>
    <dbReference type="NCBI Taxonomy" id="314236"/>
    <lineage>
        <taxon>Bacteria</taxon>
        <taxon>Pseudomonadati</taxon>
        <taxon>Pseudomonadota</taxon>
        <taxon>Alphaproteobacteria</taxon>
        <taxon>Hyphomicrobiales</taxon>
        <taxon>Phyllobacteriaceae</taxon>
        <taxon>Phyllobacterium</taxon>
    </lineage>
</organism>
<reference evidence="2 3" key="1">
    <citation type="submission" date="2018-07" db="EMBL/GenBank/DDBJ databases">
        <title>Genomic Encyclopedia of Type Strains, Phase III (KMG-III): the genomes of soil and plant-associated and newly described type strains.</title>
        <authorList>
            <person name="Whitman W."/>
        </authorList>
    </citation>
    <scope>NUCLEOTIDE SEQUENCE [LARGE SCALE GENOMIC DNA]</scope>
    <source>
        <strain evidence="2 3">31-25a</strain>
    </source>
</reference>
<dbReference type="Proteomes" id="UP000253324">
    <property type="component" value="Unassembled WGS sequence"/>
</dbReference>
<name>A0A368YSC7_9HYPH</name>
<evidence type="ECO:0000313" key="2">
    <source>
        <dbReference type="EMBL" id="RCW81827.1"/>
    </source>
</evidence>